<dbReference type="AlphaFoldDB" id="A0A0E9RN76"/>
<accession>A0A0E9RN76</accession>
<evidence type="ECO:0000313" key="1">
    <source>
        <dbReference type="EMBL" id="JAH29798.1"/>
    </source>
</evidence>
<sequence length="31" mass="3677">MCLCDKRTIAGYTCNDYMFFDLKILKNKIKS</sequence>
<protein>
    <submittedName>
        <fullName evidence="1">Uncharacterized protein</fullName>
    </submittedName>
</protein>
<name>A0A0E9RN76_ANGAN</name>
<organism evidence="1">
    <name type="scientific">Anguilla anguilla</name>
    <name type="common">European freshwater eel</name>
    <name type="synonym">Muraena anguilla</name>
    <dbReference type="NCBI Taxonomy" id="7936"/>
    <lineage>
        <taxon>Eukaryota</taxon>
        <taxon>Metazoa</taxon>
        <taxon>Chordata</taxon>
        <taxon>Craniata</taxon>
        <taxon>Vertebrata</taxon>
        <taxon>Euteleostomi</taxon>
        <taxon>Actinopterygii</taxon>
        <taxon>Neopterygii</taxon>
        <taxon>Teleostei</taxon>
        <taxon>Anguilliformes</taxon>
        <taxon>Anguillidae</taxon>
        <taxon>Anguilla</taxon>
    </lineage>
</organism>
<proteinExistence type="predicted"/>
<dbReference type="EMBL" id="GBXM01078779">
    <property type="protein sequence ID" value="JAH29798.1"/>
    <property type="molecule type" value="Transcribed_RNA"/>
</dbReference>
<reference evidence="1" key="1">
    <citation type="submission" date="2014-11" db="EMBL/GenBank/DDBJ databases">
        <authorList>
            <person name="Amaro Gonzalez C."/>
        </authorList>
    </citation>
    <scope>NUCLEOTIDE SEQUENCE</scope>
</reference>
<reference evidence="1" key="2">
    <citation type="journal article" date="2015" name="Fish Shellfish Immunol.">
        <title>Early steps in the European eel (Anguilla anguilla)-Vibrio vulnificus interaction in the gills: Role of the RtxA13 toxin.</title>
        <authorList>
            <person name="Callol A."/>
            <person name="Pajuelo D."/>
            <person name="Ebbesson L."/>
            <person name="Teles M."/>
            <person name="MacKenzie S."/>
            <person name="Amaro C."/>
        </authorList>
    </citation>
    <scope>NUCLEOTIDE SEQUENCE</scope>
</reference>